<dbReference type="Proteomes" id="UP000287033">
    <property type="component" value="Unassembled WGS sequence"/>
</dbReference>
<dbReference type="AlphaFoldDB" id="A0A401SKB9"/>
<feature type="region of interest" description="Disordered" evidence="1">
    <location>
        <begin position="17"/>
        <end position="69"/>
    </location>
</feature>
<evidence type="ECO:0000313" key="3">
    <source>
        <dbReference type="Proteomes" id="UP000287033"/>
    </source>
</evidence>
<sequence length="183" mass="20341">MSSVCLLMHWGSLCMRQEPESERERGTQAAPARDPVDLIDTPAVYPARSRHRSNPDVPSRGSRPAFPTPAPPLADITIAVPPPPANERDADVTAIRYPAHVPWEDWGSGGREEWCAGMWSIHTVLGSMRVVVPHPPPSCSSQVVVYWDTMFIISPACLPLKYNLHLFPGCRWCLLFFANEMAL</sequence>
<proteinExistence type="predicted"/>
<protein>
    <submittedName>
        <fullName evidence="2">Uncharacterized protein</fullName>
    </submittedName>
</protein>
<name>A0A401SKB9_CHIPU</name>
<evidence type="ECO:0000256" key="1">
    <source>
        <dbReference type="SAM" id="MobiDB-lite"/>
    </source>
</evidence>
<reference evidence="2 3" key="1">
    <citation type="journal article" date="2018" name="Nat. Ecol. Evol.">
        <title>Shark genomes provide insights into elasmobranch evolution and the origin of vertebrates.</title>
        <authorList>
            <person name="Hara Y"/>
            <person name="Yamaguchi K"/>
            <person name="Onimaru K"/>
            <person name="Kadota M"/>
            <person name="Koyanagi M"/>
            <person name="Keeley SD"/>
            <person name="Tatsumi K"/>
            <person name="Tanaka K"/>
            <person name="Motone F"/>
            <person name="Kageyama Y"/>
            <person name="Nozu R"/>
            <person name="Adachi N"/>
            <person name="Nishimura O"/>
            <person name="Nakagawa R"/>
            <person name="Tanegashima C"/>
            <person name="Kiyatake I"/>
            <person name="Matsumoto R"/>
            <person name="Murakumo K"/>
            <person name="Nishida K"/>
            <person name="Terakita A"/>
            <person name="Kuratani S"/>
            <person name="Sato K"/>
            <person name="Hyodo S Kuraku.S."/>
        </authorList>
    </citation>
    <scope>NUCLEOTIDE SEQUENCE [LARGE SCALE GENOMIC DNA]</scope>
</reference>
<dbReference type="EMBL" id="BEZZ01000327">
    <property type="protein sequence ID" value="GCC30836.1"/>
    <property type="molecule type" value="Genomic_DNA"/>
</dbReference>
<organism evidence="2 3">
    <name type="scientific">Chiloscyllium punctatum</name>
    <name type="common">Brownbanded bambooshark</name>
    <name type="synonym">Hemiscyllium punctatum</name>
    <dbReference type="NCBI Taxonomy" id="137246"/>
    <lineage>
        <taxon>Eukaryota</taxon>
        <taxon>Metazoa</taxon>
        <taxon>Chordata</taxon>
        <taxon>Craniata</taxon>
        <taxon>Vertebrata</taxon>
        <taxon>Chondrichthyes</taxon>
        <taxon>Elasmobranchii</taxon>
        <taxon>Galeomorphii</taxon>
        <taxon>Galeoidea</taxon>
        <taxon>Orectolobiformes</taxon>
        <taxon>Hemiscylliidae</taxon>
        <taxon>Chiloscyllium</taxon>
    </lineage>
</organism>
<accession>A0A401SKB9</accession>
<comment type="caution">
    <text evidence="2">The sequence shown here is derived from an EMBL/GenBank/DDBJ whole genome shotgun (WGS) entry which is preliminary data.</text>
</comment>
<feature type="compositionally biased region" description="Basic and acidic residues" evidence="1">
    <location>
        <begin position="17"/>
        <end position="26"/>
    </location>
</feature>
<evidence type="ECO:0000313" key="2">
    <source>
        <dbReference type="EMBL" id="GCC30836.1"/>
    </source>
</evidence>
<keyword evidence="3" id="KW-1185">Reference proteome</keyword>
<gene>
    <name evidence="2" type="ORF">chiPu_0009290</name>
</gene>